<evidence type="ECO:0000256" key="2">
    <source>
        <dbReference type="ARBA" id="ARBA00022741"/>
    </source>
</evidence>
<dbReference type="PROSITE" id="PS00108">
    <property type="entry name" value="PROTEIN_KINASE_ST"/>
    <property type="match status" value="1"/>
</dbReference>
<keyword evidence="4" id="KW-0067">ATP-binding</keyword>
<evidence type="ECO:0000313" key="8">
    <source>
        <dbReference type="Proteomes" id="UP000728032"/>
    </source>
</evidence>
<sequence length="139" mass="15999">MSYTKDISYQAPSQTEFQLCLALRIFRELTECVQYLHEKHIIHRDFKPDNVLIAMRHEVNQTRYLKLCDLGVSKDLYNLDSFKPSSVEHTGEVGSPDYMAPEAEGETYNHKIDIYSLALIGAEMFGFKMSDIMNGKITL</sequence>
<name>A0A7R9QL66_9ACAR</name>
<comment type="similarity">
    <text evidence="5">Belongs to the protein kinase superfamily. Ser/Thr protein kinase family. GCN2 subfamily.</text>
</comment>
<keyword evidence="1" id="KW-0808">Transferase</keyword>
<dbReference type="GO" id="GO:0005524">
    <property type="term" value="F:ATP binding"/>
    <property type="evidence" value="ECO:0007669"/>
    <property type="project" value="UniProtKB-KW"/>
</dbReference>
<evidence type="ECO:0000256" key="5">
    <source>
        <dbReference type="ARBA" id="ARBA00037982"/>
    </source>
</evidence>
<dbReference type="InterPro" id="IPR008271">
    <property type="entry name" value="Ser/Thr_kinase_AS"/>
</dbReference>
<proteinExistence type="inferred from homology"/>
<dbReference type="GO" id="GO:0005634">
    <property type="term" value="C:nucleus"/>
    <property type="evidence" value="ECO:0007669"/>
    <property type="project" value="TreeGrafter"/>
</dbReference>
<dbReference type="Gene3D" id="1.10.510.10">
    <property type="entry name" value="Transferase(Phosphotransferase) domain 1"/>
    <property type="match status" value="1"/>
</dbReference>
<dbReference type="InterPro" id="IPR000719">
    <property type="entry name" value="Prot_kinase_dom"/>
</dbReference>
<dbReference type="Proteomes" id="UP000728032">
    <property type="component" value="Unassembled WGS sequence"/>
</dbReference>
<dbReference type="EMBL" id="CAJPVJ010003655">
    <property type="protein sequence ID" value="CAG2167816.1"/>
    <property type="molecule type" value="Genomic_DNA"/>
</dbReference>
<protein>
    <recommendedName>
        <fullName evidence="6">Protein kinase domain-containing protein</fullName>
    </recommendedName>
</protein>
<dbReference type="InterPro" id="IPR050339">
    <property type="entry name" value="CC_SR_Kinase"/>
</dbReference>
<evidence type="ECO:0000256" key="4">
    <source>
        <dbReference type="ARBA" id="ARBA00022840"/>
    </source>
</evidence>
<dbReference type="OrthoDB" id="6418191at2759"/>
<dbReference type="AlphaFoldDB" id="A0A7R9QL66"/>
<evidence type="ECO:0000313" key="7">
    <source>
        <dbReference type="EMBL" id="CAD7649473.1"/>
    </source>
</evidence>
<dbReference type="Pfam" id="PF00069">
    <property type="entry name" value="Pkinase"/>
    <property type="match status" value="1"/>
</dbReference>
<organism evidence="7">
    <name type="scientific">Oppiella nova</name>
    <dbReference type="NCBI Taxonomy" id="334625"/>
    <lineage>
        <taxon>Eukaryota</taxon>
        <taxon>Metazoa</taxon>
        <taxon>Ecdysozoa</taxon>
        <taxon>Arthropoda</taxon>
        <taxon>Chelicerata</taxon>
        <taxon>Arachnida</taxon>
        <taxon>Acari</taxon>
        <taxon>Acariformes</taxon>
        <taxon>Sarcoptiformes</taxon>
        <taxon>Oribatida</taxon>
        <taxon>Brachypylina</taxon>
        <taxon>Oppioidea</taxon>
        <taxon>Oppiidae</taxon>
        <taxon>Oppiella</taxon>
    </lineage>
</organism>
<dbReference type="PANTHER" id="PTHR11042">
    <property type="entry name" value="EUKARYOTIC TRANSLATION INITIATION FACTOR 2-ALPHA KINASE EIF2-ALPHA KINASE -RELATED"/>
    <property type="match status" value="1"/>
</dbReference>
<dbReference type="PROSITE" id="PS50011">
    <property type="entry name" value="PROTEIN_KINASE_DOM"/>
    <property type="match status" value="1"/>
</dbReference>
<dbReference type="EMBL" id="OC918480">
    <property type="protein sequence ID" value="CAD7649473.1"/>
    <property type="molecule type" value="Genomic_DNA"/>
</dbReference>
<dbReference type="PANTHER" id="PTHR11042:SF136">
    <property type="entry name" value="EIF-2-ALPHA KINASE GCN2"/>
    <property type="match status" value="1"/>
</dbReference>
<dbReference type="InterPro" id="IPR011009">
    <property type="entry name" value="Kinase-like_dom_sf"/>
</dbReference>
<gene>
    <name evidence="7" type="ORF">ONB1V03_LOCUS7313</name>
</gene>
<keyword evidence="3" id="KW-0418">Kinase</keyword>
<evidence type="ECO:0000259" key="6">
    <source>
        <dbReference type="PROSITE" id="PS50011"/>
    </source>
</evidence>
<reference evidence="7" key="1">
    <citation type="submission" date="2020-11" db="EMBL/GenBank/DDBJ databases">
        <authorList>
            <person name="Tran Van P."/>
        </authorList>
    </citation>
    <scope>NUCLEOTIDE SEQUENCE</scope>
</reference>
<dbReference type="SUPFAM" id="SSF56112">
    <property type="entry name" value="Protein kinase-like (PK-like)"/>
    <property type="match status" value="1"/>
</dbReference>
<feature type="domain" description="Protein kinase" evidence="6">
    <location>
        <begin position="1"/>
        <end position="139"/>
    </location>
</feature>
<evidence type="ECO:0000256" key="1">
    <source>
        <dbReference type="ARBA" id="ARBA00022679"/>
    </source>
</evidence>
<dbReference type="SMART" id="SM00220">
    <property type="entry name" value="S_TKc"/>
    <property type="match status" value="1"/>
</dbReference>
<dbReference type="GO" id="GO:0004694">
    <property type="term" value="F:eukaryotic translation initiation factor 2alpha kinase activity"/>
    <property type="evidence" value="ECO:0007669"/>
    <property type="project" value="TreeGrafter"/>
</dbReference>
<accession>A0A7R9QL66</accession>
<keyword evidence="8" id="KW-1185">Reference proteome</keyword>
<evidence type="ECO:0000256" key="3">
    <source>
        <dbReference type="ARBA" id="ARBA00022777"/>
    </source>
</evidence>
<keyword evidence="2" id="KW-0547">Nucleotide-binding</keyword>
<dbReference type="GO" id="GO:0005829">
    <property type="term" value="C:cytosol"/>
    <property type="evidence" value="ECO:0007669"/>
    <property type="project" value="TreeGrafter"/>
</dbReference>